<keyword evidence="1" id="KW-0732">Signal</keyword>
<evidence type="ECO:0000256" key="1">
    <source>
        <dbReference type="SAM" id="SignalP"/>
    </source>
</evidence>
<accession>A0A317CL32</accession>
<feature type="signal peptide" evidence="1">
    <location>
        <begin position="1"/>
        <end position="21"/>
    </location>
</feature>
<name>A0A317CL32_9GAMM</name>
<dbReference type="EMBL" id="QGKL01000009">
    <property type="protein sequence ID" value="PWQ98891.1"/>
    <property type="molecule type" value="Genomic_DNA"/>
</dbReference>
<proteinExistence type="predicted"/>
<dbReference type="AlphaFoldDB" id="A0A317CL32"/>
<sequence length="126" mass="13707">MKYLLKVMFLACFVLCSVVLASEGEQVYKGALVEAHGQQIDAVLKRFNQTATITVLDDGAKQYVLKSETRALPHMCDGEGNYINIGLDGGVVTHTYLTDKTGVIYEIHLETTSIKAGSYGCGSLEK</sequence>
<keyword evidence="3" id="KW-1185">Reference proteome</keyword>
<feature type="chain" id="PRO_5016421743" evidence="1">
    <location>
        <begin position="22"/>
        <end position="126"/>
    </location>
</feature>
<reference evidence="2 3" key="1">
    <citation type="submission" date="2018-05" db="EMBL/GenBank/DDBJ databases">
        <title>Leucothrix arctica sp. nov., isolated from Arctic seawater.</title>
        <authorList>
            <person name="Choi A."/>
            <person name="Baek K."/>
        </authorList>
    </citation>
    <scope>NUCLEOTIDE SEQUENCE [LARGE SCALE GENOMIC DNA]</scope>
    <source>
        <strain evidence="2 3">IMCC9719</strain>
    </source>
</reference>
<comment type="caution">
    <text evidence="2">The sequence shown here is derived from an EMBL/GenBank/DDBJ whole genome shotgun (WGS) entry which is preliminary data.</text>
</comment>
<dbReference type="Proteomes" id="UP000245506">
    <property type="component" value="Unassembled WGS sequence"/>
</dbReference>
<protein>
    <submittedName>
        <fullName evidence="2">Uncharacterized protein</fullName>
    </submittedName>
</protein>
<dbReference type="RefSeq" id="WP_109821697.1">
    <property type="nucleotide sequence ID" value="NZ_QGKL01000009.1"/>
</dbReference>
<evidence type="ECO:0000313" key="3">
    <source>
        <dbReference type="Proteomes" id="UP000245506"/>
    </source>
</evidence>
<gene>
    <name evidence="2" type="ORF">DKT75_01640</name>
</gene>
<evidence type="ECO:0000313" key="2">
    <source>
        <dbReference type="EMBL" id="PWQ98891.1"/>
    </source>
</evidence>
<organism evidence="2 3">
    <name type="scientific">Leucothrix arctica</name>
    <dbReference type="NCBI Taxonomy" id="1481894"/>
    <lineage>
        <taxon>Bacteria</taxon>
        <taxon>Pseudomonadati</taxon>
        <taxon>Pseudomonadota</taxon>
        <taxon>Gammaproteobacteria</taxon>
        <taxon>Thiotrichales</taxon>
        <taxon>Thiotrichaceae</taxon>
        <taxon>Leucothrix</taxon>
    </lineage>
</organism>